<evidence type="ECO:0000313" key="7">
    <source>
        <dbReference type="EMBL" id="QBR03022.1"/>
    </source>
</evidence>
<dbReference type="Gene3D" id="3.30.9.10">
    <property type="entry name" value="D-Amino Acid Oxidase, subunit A, domain 2"/>
    <property type="match status" value="1"/>
</dbReference>
<feature type="domain" description="FAD dependent oxidoreductase" evidence="3">
    <location>
        <begin position="10"/>
        <end position="375"/>
    </location>
</feature>
<dbReference type="InterPro" id="IPR013977">
    <property type="entry name" value="GcvT_C"/>
</dbReference>
<reference evidence="7 8" key="1">
    <citation type="submission" date="2019-03" db="EMBL/GenBank/DDBJ databases">
        <title>Paraburkholderia sp. 7MH5, isolated from subtropical forest soil.</title>
        <authorList>
            <person name="Gao Z.-H."/>
            <person name="Qiu L.-H."/>
        </authorList>
    </citation>
    <scope>NUCLEOTIDE SEQUENCE [LARGE SCALE GENOMIC DNA]</scope>
    <source>
        <strain evidence="7 8">7MH5</strain>
    </source>
</reference>
<dbReference type="Pfam" id="PF16350">
    <property type="entry name" value="FAO_M"/>
    <property type="match status" value="1"/>
</dbReference>
<evidence type="ECO:0000259" key="6">
    <source>
        <dbReference type="Pfam" id="PF16350"/>
    </source>
</evidence>
<evidence type="ECO:0000259" key="5">
    <source>
        <dbReference type="Pfam" id="PF08669"/>
    </source>
</evidence>
<name>A0A4P7D8M4_9BURK</name>
<evidence type="ECO:0000256" key="2">
    <source>
        <dbReference type="ARBA" id="ARBA00023002"/>
    </source>
</evidence>
<dbReference type="InterPro" id="IPR028896">
    <property type="entry name" value="GcvT/YgfZ/DmdA"/>
</dbReference>
<protein>
    <submittedName>
        <fullName evidence="7">FAD-dependent oxidoreductase</fullName>
    </submittedName>
</protein>
<dbReference type="InterPro" id="IPR006222">
    <property type="entry name" value="GCVT_N"/>
</dbReference>
<dbReference type="GO" id="GO:0016491">
    <property type="term" value="F:oxidoreductase activity"/>
    <property type="evidence" value="ECO:0007669"/>
    <property type="project" value="UniProtKB-KW"/>
</dbReference>
<evidence type="ECO:0000259" key="3">
    <source>
        <dbReference type="Pfam" id="PF01266"/>
    </source>
</evidence>
<dbReference type="InterPro" id="IPR036188">
    <property type="entry name" value="FAD/NAD-bd_sf"/>
</dbReference>
<keyword evidence="2" id="KW-0560">Oxidoreductase</keyword>
<organism evidence="7 8">
    <name type="scientific">Paraburkholderia pallida</name>
    <dbReference type="NCBI Taxonomy" id="2547399"/>
    <lineage>
        <taxon>Bacteria</taxon>
        <taxon>Pseudomonadati</taxon>
        <taxon>Pseudomonadota</taxon>
        <taxon>Betaproteobacteria</taxon>
        <taxon>Burkholderiales</taxon>
        <taxon>Burkholderiaceae</taxon>
        <taxon>Paraburkholderia</taxon>
    </lineage>
</organism>
<proteinExistence type="inferred from homology"/>
<dbReference type="Pfam" id="PF01266">
    <property type="entry name" value="DAO"/>
    <property type="match status" value="1"/>
</dbReference>
<gene>
    <name evidence="7" type="ORF">E1956_38200</name>
</gene>
<dbReference type="SUPFAM" id="SSF54373">
    <property type="entry name" value="FAD-linked reductases, C-terminal domain"/>
    <property type="match status" value="1"/>
</dbReference>
<dbReference type="Proteomes" id="UP000295727">
    <property type="component" value="Chromosome 4"/>
</dbReference>
<comment type="similarity">
    <text evidence="1">Belongs to the GcvT family.</text>
</comment>
<sequence>MSTPVPTHAKVVIVGGGIVGCSVAYHLTKLGWRDVVLLEQGTLSCGTTWHAAGLVGQLRSQQSMTKLIRYSTALYAELEAETGLATGWKQCGSLSVARTQERMTQLKRTAASARAYGVVCDVIGPREAGELWPVMRTDDLLGAVWLPGDGKANPTDLTQSLARGARQRGARIVENTRITAVHTAQTPSGRAATGVSWRNKDGEEGTLHAEIVVNCAGQWAKAVGRMCGVTVPLHSAEHYYIVTERIAGVHPDLPVMRDPDGFIYFKEEVGGLVMGGFEPNAKPWGMNGIPENFEFQLLPDDWDQFEILMENALQRVPALETAQIRQFYNGPESFTPDNNFIVGEAPELRRFFVGAGFNSMGIASAGGAGMALAEWIVAGEPTMDLWPVDIRRFARFNGNDTWLHDRVKETLGLHYAMPWPNRELDTARPFRRSPLYAQLAADGACFGSKMGWERANFFAPSPDEARIDYAFGQQNWLPWSGAEHRACREGVALFDMTSFAKLLVKGRDAEAVLQEIVANDVAVPVGSTIYSGLLNERGTYESDVTLTRLADDQYLVVTGSAQATRDLDYLEKAIPADRHCVLVDVTSQYAVLAVMGPQSRALLQSVSKADWSPEAFPFGQSREVDIGYATVRATRLTYVGELGWELYVPVEFAVGVYETLHAAGKAFGLVNAGYYAIDSLRLEKGYRAWGRELSPDCNPFEAGLAFACKLDKDIPFRGREALLRLRNQPLQRRLVVLTAEGASECMLWGGEAILRDGEPVGSVTSAAFGHTLGCPVAMGFLSREDGAVDAAWLAGGRYTIDVAGEQIPATVHLSAPYDPRALRVKG</sequence>
<dbReference type="Gene3D" id="3.50.50.60">
    <property type="entry name" value="FAD/NAD(P)-binding domain"/>
    <property type="match status" value="1"/>
</dbReference>
<accession>A0A4P7D8M4</accession>
<dbReference type="InterPro" id="IPR029043">
    <property type="entry name" value="GcvT/YgfZ_C"/>
</dbReference>
<dbReference type="PANTHER" id="PTHR43757">
    <property type="entry name" value="AMINOMETHYLTRANSFERASE"/>
    <property type="match status" value="1"/>
</dbReference>
<evidence type="ECO:0000259" key="4">
    <source>
        <dbReference type="Pfam" id="PF01571"/>
    </source>
</evidence>
<dbReference type="AlphaFoldDB" id="A0A4P7D8M4"/>
<dbReference type="KEGG" id="ppai:E1956_38200"/>
<dbReference type="SUPFAM" id="SSF51905">
    <property type="entry name" value="FAD/NAD(P)-binding domain"/>
    <property type="match status" value="1"/>
</dbReference>
<evidence type="ECO:0000256" key="1">
    <source>
        <dbReference type="ARBA" id="ARBA00008609"/>
    </source>
</evidence>
<evidence type="ECO:0000313" key="8">
    <source>
        <dbReference type="Proteomes" id="UP000295727"/>
    </source>
</evidence>
<dbReference type="SUPFAM" id="SSF101790">
    <property type="entry name" value="Aminomethyltransferase beta-barrel domain"/>
    <property type="match status" value="1"/>
</dbReference>
<dbReference type="Pfam" id="PF08669">
    <property type="entry name" value="GCV_T_C"/>
    <property type="match status" value="1"/>
</dbReference>
<dbReference type="Pfam" id="PF01571">
    <property type="entry name" value="GCV_T"/>
    <property type="match status" value="1"/>
</dbReference>
<dbReference type="PANTHER" id="PTHR43757:SF15">
    <property type="entry name" value="PYRUVATE DEHYDROGENASE PHOSPHATASE REGULATORY SUBUNIT, MITOCHONDRIAL-LIKE"/>
    <property type="match status" value="1"/>
</dbReference>
<dbReference type="Gene3D" id="3.30.1360.120">
    <property type="entry name" value="Probable tRNA modification gtpase trme, domain 1"/>
    <property type="match status" value="1"/>
</dbReference>
<dbReference type="EMBL" id="CP038151">
    <property type="protein sequence ID" value="QBR03022.1"/>
    <property type="molecule type" value="Genomic_DNA"/>
</dbReference>
<dbReference type="Gene3D" id="3.30.70.1400">
    <property type="entry name" value="Aminomethyltransferase beta-barrel domains"/>
    <property type="match status" value="1"/>
</dbReference>
<feature type="domain" description="FAD dependent oxidoreductase central" evidence="6">
    <location>
        <begin position="379"/>
        <end position="433"/>
    </location>
</feature>
<dbReference type="SUPFAM" id="SSF103025">
    <property type="entry name" value="Folate-binding domain"/>
    <property type="match status" value="1"/>
</dbReference>
<dbReference type="InterPro" id="IPR027266">
    <property type="entry name" value="TrmE/GcvT-like"/>
</dbReference>
<feature type="domain" description="GCVT N-terminal" evidence="4">
    <location>
        <begin position="435"/>
        <end position="712"/>
    </location>
</feature>
<dbReference type="InterPro" id="IPR032503">
    <property type="entry name" value="FAO_M"/>
</dbReference>
<keyword evidence="8" id="KW-1185">Reference proteome</keyword>
<feature type="domain" description="Aminomethyltransferase C-terminal" evidence="5">
    <location>
        <begin position="732"/>
        <end position="818"/>
    </location>
</feature>
<dbReference type="OrthoDB" id="9774591at2"/>
<dbReference type="RefSeq" id="WP_134758529.1">
    <property type="nucleotide sequence ID" value="NZ_CP038151.1"/>
</dbReference>
<dbReference type="Gene3D" id="2.40.30.110">
    <property type="entry name" value="Aminomethyltransferase beta-barrel domains"/>
    <property type="match status" value="1"/>
</dbReference>
<dbReference type="InterPro" id="IPR006076">
    <property type="entry name" value="FAD-dep_OxRdtase"/>
</dbReference>